<evidence type="ECO:0000313" key="3">
    <source>
        <dbReference type="Proteomes" id="UP000004994"/>
    </source>
</evidence>
<reference evidence="2" key="2">
    <citation type="submission" date="2019-01" db="UniProtKB">
        <authorList>
            <consortium name="EnsemblPlants"/>
        </authorList>
    </citation>
    <scope>IDENTIFICATION</scope>
    <source>
        <strain evidence="2">cv. Heinz 1706</strain>
    </source>
</reference>
<dbReference type="Proteomes" id="UP000004994">
    <property type="component" value="Chromosome 5"/>
</dbReference>
<feature type="region of interest" description="Disordered" evidence="1">
    <location>
        <begin position="1"/>
        <end position="52"/>
    </location>
</feature>
<dbReference type="PaxDb" id="4081-Solyc05g051300.1.1"/>
<protein>
    <submittedName>
        <fullName evidence="2">Uncharacterized protein</fullName>
    </submittedName>
</protein>
<evidence type="ECO:0000313" key="2">
    <source>
        <dbReference type="EnsemblPlants" id="Solyc05g051300.1.1.1"/>
    </source>
</evidence>
<dbReference type="Gramene" id="Solyc05g051300.1.1">
    <property type="protein sequence ID" value="Solyc05g051300.1.1.1"/>
    <property type="gene ID" value="Solyc05g051300.1"/>
</dbReference>
<dbReference type="InParanoid" id="A0A3Q7GND8"/>
<proteinExistence type="predicted"/>
<dbReference type="OMA" id="RVRDERM"/>
<keyword evidence="3" id="KW-1185">Reference proteome</keyword>
<name>A0A3Q7GND8_SOLLC</name>
<organism evidence="2">
    <name type="scientific">Solanum lycopersicum</name>
    <name type="common">Tomato</name>
    <name type="synonym">Lycopersicon esculentum</name>
    <dbReference type="NCBI Taxonomy" id="4081"/>
    <lineage>
        <taxon>Eukaryota</taxon>
        <taxon>Viridiplantae</taxon>
        <taxon>Streptophyta</taxon>
        <taxon>Embryophyta</taxon>
        <taxon>Tracheophyta</taxon>
        <taxon>Spermatophyta</taxon>
        <taxon>Magnoliopsida</taxon>
        <taxon>eudicotyledons</taxon>
        <taxon>Gunneridae</taxon>
        <taxon>Pentapetalae</taxon>
        <taxon>asterids</taxon>
        <taxon>lamiids</taxon>
        <taxon>Solanales</taxon>
        <taxon>Solanaceae</taxon>
        <taxon>Solanoideae</taxon>
        <taxon>Solaneae</taxon>
        <taxon>Solanum</taxon>
        <taxon>Solanum subgen. Lycopersicon</taxon>
    </lineage>
</organism>
<accession>A0A3Q7GND8</accession>
<reference evidence="2" key="1">
    <citation type="journal article" date="2012" name="Nature">
        <title>The tomato genome sequence provides insights into fleshy fruit evolution.</title>
        <authorList>
            <consortium name="Tomato Genome Consortium"/>
        </authorList>
    </citation>
    <scope>NUCLEOTIDE SEQUENCE [LARGE SCALE GENOMIC DNA]</scope>
    <source>
        <strain evidence="2">cv. Heinz 1706</strain>
    </source>
</reference>
<feature type="compositionally biased region" description="Acidic residues" evidence="1">
    <location>
        <begin position="1"/>
        <end position="10"/>
    </location>
</feature>
<dbReference type="AlphaFoldDB" id="A0A3Q7GND8"/>
<sequence>MSTSAEEDPDSFYSDTDAIIRGGGYDDSGSDESMISEPNMSSSSSSDDDDDFQLQKQILTDVDGSGDGIDDLTTSSCASSNWFMNDNDNNNNDTNNQGEVRIFNVDFRALSSKVNSEIEELNLKFGGKRVRDERMKMKMKKF</sequence>
<dbReference type="EnsemblPlants" id="Solyc05g051300.1.1">
    <property type="protein sequence ID" value="Solyc05g051300.1.1.1"/>
    <property type="gene ID" value="Solyc05g051300.1"/>
</dbReference>
<evidence type="ECO:0000256" key="1">
    <source>
        <dbReference type="SAM" id="MobiDB-lite"/>
    </source>
</evidence>